<dbReference type="Pfam" id="PF04966">
    <property type="entry name" value="OprB"/>
    <property type="match status" value="1"/>
</dbReference>
<organism evidence="4 5">
    <name type="scientific">Nitrobacter hamburgensis (strain DSM 10229 / NCIMB 13809 / X14)</name>
    <dbReference type="NCBI Taxonomy" id="323097"/>
    <lineage>
        <taxon>Bacteria</taxon>
        <taxon>Pseudomonadati</taxon>
        <taxon>Pseudomonadota</taxon>
        <taxon>Alphaproteobacteria</taxon>
        <taxon>Hyphomicrobiales</taxon>
        <taxon>Nitrobacteraceae</taxon>
        <taxon>Nitrobacter</taxon>
    </lineage>
</organism>
<evidence type="ECO:0000313" key="5">
    <source>
        <dbReference type="Proteomes" id="UP000001953"/>
    </source>
</evidence>
<dbReference type="Gene3D" id="2.40.160.180">
    <property type="entry name" value="Carbohydrate-selective porin OprB"/>
    <property type="match status" value="1"/>
</dbReference>
<name>Q1QJ65_NITHX</name>
<dbReference type="STRING" id="323097.Nham_2969"/>
<dbReference type="PANTHER" id="PTHR37944">
    <property type="entry name" value="PORIN B"/>
    <property type="match status" value="1"/>
</dbReference>
<dbReference type="KEGG" id="nha:Nham_2969"/>
<evidence type="ECO:0000256" key="1">
    <source>
        <dbReference type="ARBA" id="ARBA00008769"/>
    </source>
</evidence>
<dbReference type="InterPro" id="IPR038673">
    <property type="entry name" value="OprB_sf"/>
</dbReference>
<dbReference type="InterPro" id="IPR052932">
    <property type="entry name" value="OprB_Porin"/>
</dbReference>
<dbReference type="PANTHER" id="PTHR37944:SF1">
    <property type="entry name" value="PORIN B"/>
    <property type="match status" value="1"/>
</dbReference>
<dbReference type="HOGENOM" id="CLU_029684_3_1_5"/>
<dbReference type="GO" id="GO:0016020">
    <property type="term" value="C:membrane"/>
    <property type="evidence" value="ECO:0007669"/>
    <property type="project" value="InterPro"/>
</dbReference>
<dbReference type="EMBL" id="CP000319">
    <property type="protein sequence ID" value="ABE63732.1"/>
    <property type="molecule type" value="Genomic_DNA"/>
</dbReference>
<dbReference type="AlphaFoldDB" id="Q1QJ65"/>
<dbReference type="GO" id="GO:0015288">
    <property type="term" value="F:porin activity"/>
    <property type="evidence" value="ECO:0007669"/>
    <property type="project" value="InterPro"/>
</dbReference>
<dbReference type="InterPro" id="IPR007049">
    <property type="entry name" value="Carb-sel_porin_OprB"/>
</dbReference>
<evidence type="ECO:0000313" key="4">
    <source>
        <dbReference type="EMBL" id="ABE63732.1"/>
    </source>
</evidence>
<feature type="region of interest" description="Disordered" evidence="3">
    <location>
        <begin position="49"/>
        <end position="70"/>
    </location>
</feature>
<dbReference type="GO" id="GO:0008643">
    <property type="term" value="P:carbohydrate transport"/>
    <property type="evidence" value="ECO:0007669"/>
    <property type="project" value="InterPro"/>
</dbReference>
<evidence type="ECO:0000256" key="2">
    <source>
        <dbReference type="RuleBase" id="RU363072"/>
    </source>
</evidence>
<proteinExistence type="inferred from homology"/>
<accession>Q1QJ65</accession>
<sequence>MRCTIDPGAMRTIIAIQTHLQKLRWRQPLAATVSLAAALFVAGPAVGEDRDKNPDGIPSPSIATSLPANGDPTGTHRWFATRGITHGLSYTSEVLGNPSGGVRRGGLYEGKLEGFVAADLEKLIGWNGLSFFSNAFQTHRTSGARDQHLESLITISNIEATPSTRLSEFWLEQKLFNDRFSVRAGQITADAEFFISEYSKMFISSDWPTITGANLPSGGPAYPLATPGVRLKFDPTENWTALAALFNGDPGDQATVNRHGTNFRMSDPPLLMGEIQYRYNQDKDAKGLAGILRLGAWHHFGEFEDQRFDDTGVSMANPLSSGTARLFHGTSGIYGIVDQQIYRPEGGEPDSGVSVFSRIAATPSDRNLVDFYLDGGTVFSGMLPSRPDDKFGASFIYVHISDQARALDRDTIAFSGVNQPLRDYEMTFELSYQAQIVPGLAVQPLFQYIVHPGGHVPHTLAPASPVKSGALFGVRSTIVF</sequence>
<dbReference type="Proteomes" id="UP000001953">
    <property type="component" value="Chromosome"/>
</dbReference>
<keyword evidence="5" id="KW-1185">Reference proteome</keyword>
<gene>
    <name evidence="4" type="ordered locus">Nham_2969</name>
</gene>
<evidence type="ECO:0000256" key="3">
    <source>
        <dbReference type="SAM" id="MobiDB-lite"/>
    </source>
</evidence>
<reference evidence="4 5" key="1">
    <citation type="submission" date="2006-03" db="EMBL/GenBank/DDBJ databases">
        <title>Complete sequence of chromosome of Nitrobacter hamburgensis X14.</title>
        <authorList>
            <consortium name="US DOE Joint Genome Institute"/>
            <person name="Copeland A."/>
            <person name="Lucas S."/>
            <person name="Lapidus A."/>
            <person name="Barry K."/>
            <person name="Detter J.C."/>
            <person name="Glavina del Rio T."/>
            <person name="Hammon N."/>
            <person name="Israni S."/>
            <person name="Dalin E."/>
            <person name="Tice H."/>
            <person name="Pitluck S."/>
            <person name="Chain P."/>
            <person name="Malfatti S."/>
            <person name="Shin M."/>
            <person name="Vergez L."/>
            <person name="Schmutz J."/>
            <person name="Larimer F."/>
            <person name="Land M."/>
            <person name="Hauser L."/>
            <person name="Kyrpides N."/>
            <person name="Ivanova N."/>
            <person name="Ward B."/>
            <person name="Arp D."/>
            <person name="Klotz M."/>
            <person name="Stein L."/>
            <person name="O'Mullan G."/>
            <person name="Starkenburg S."/>
            <person name="Sayavedra L."/>
            <person name="Poret-Peterson A.T."/>
            <person name="Gentry M.E."/>
            <person name="Bruce D."/>
            <person name="Richardson P."/>
        </authorList>
    </citation>
    <scope>NUCLEOTIDE SEQUENCE [LARGE SCALE GENOMIC DNA]</scope>
    <source>
        <strain evidence="5">DSM 10229 / NCIMB 13809 / X14</strain>
    </source>
</reference>
<comment type="similarity">
    <text evidence="1 2">Belongs to the OprB family.</text>
</comment>
<dbReference type="eggNOG" id="COG3659">
    <property type="taxonomic scope" value="Bacteria"/>
</dbReference>
<protein>
    <submittedName>
        <fullName evidence="4">Porin, OprB family</fullName>
    </submittedName>
</protein>